<dbReference type="Proteomes" id="UP001589789">
    <property type="component" value="Unassembled WGS sequence"/>
</dbReference>
<reference evidence="2 3" key="1">
    <citation type="submission" date="2024-09" db="EMBL/GenBank/DDBJ databases">
        <authorList>
            <person name="Sun Q."/>
            <person name="Mori K."/>
        </authorList>
    </citation>
    <scope>NUCLEOTIDE SEQUENCE [LARGE SCALE GENOMIC DNA]</scope>
    <source>
        <strain evidence="2 3">CCM 7468</strain>
    </source>
</reference>
<accession>A0ABV6IYN9</accession>
<proteinExistence type="predicted"/>
<dbReference type="InterPro" id="IPR009935">
    <property type="entry name" value="DUF1467"/>
</dbReference>
<evidence type="ECO:0000313" key="3">
    <source>
        <dbReference type="Proteomes" id="UP001589789"/>
    </source>
</evidence>
<keyword evidence="1" id="KW-0812">Transmembrane</keyword>
<dbReference type="Pfam" id="PF07330">
    <property type="entry name" value="DUF1467"/>
    <property type="match status" value="1"/>
</dbReference>
<dbReference type="EMBL" id="JBHLVZ010000084">
    <property type="protein sequence ID" value="MFC0388682.1"/>
    <property type="molecule type" value="Genomic_DNA"/>
</dbReference>
<sequence length="90" mass="10210">MGDGMGWVTGTVVYFLVWWTVLFAVLPLGINPDPEAAATGGWRGAPRQVRVLRILIITTLLSILIWFLIEWLVRADWLSFRDGWLAKPND</sequence>
<comment type="caution">
    <text evidence="2">The sequence shown here is derived from an EMBL/GenBank/DDBJ whole genome shotgun (WGS) entry which is preliminary data.</text>
</comment>
<keyword evidence="1" id="KW-0472">Membrane</keyword>
<evidence type="ECO:0000256" key="1">
    <source>
        <dbReference type="SAM" id="Phobius"/>
    </source>
</evidence>
<name>A0ABV6IYN9_9PROT</name>
<gene>
    <name evidence="2" type="ORF">ACFFIC_24510</name>
</gene>
<keyword evidence="1" id="KW-1133">Transmembrane helix</keyword>
<feature type="transmembrane region" description="Helical" evidence="1">
    <location>
        <begin position="12"/>
        <end position="30"/>
    </location>
</feature>
<feature type="transmembrane region" description="Helical" evidence="1">
    <location>
        <begin position="51"/>
        <end position="69"/>
    </location>
</feature>
<organism evidence="2 3">
    <name type="scientific">Muricoccus vinaceus</name>
    <dbReference type="NCBI Taxonomy" id="424704"/>
    <lineage>
        <taxon>Bacteria</taxon>
        <taxon>Pseudomonadati</taxon>
        <taxon>Pseudomonadota</taxon>
        <taxon>Alphaproteobacteria</taxon>
        <taxon>Acetobacterales</taxon>
        <taxon>Roseomonadaceae</taxon>
        <taxon>Muricoccus</taxon>
    </lineage>
</organism>
<dbReference type="RefSeq" id="WP_377055318.1">
    <property type="nucleotide sequence ID" value="NZ_JBHLVZ010000084.1"/>
</dbReference>
<protein>
    <submittedName>
        <fullName evidence="2">DUF1467 family protein</fullName>
    </submittedName>
</protein>
<evidence type="ECO:0000313" key="2">
    <source>
        <dbReference type="EMBL" id="MFC0388682.1"/>
    </source>
</evidence>
<keyword evidence="3" id="KW-1185">Reference proteome</keyword>